<organism evidence="3 4">
    <name type="scientific">Clupea harengus</name>
    <name type="common">Atlantic herring</name>
    <dbReference type="NCBI Taxonomy" id="7950"/>
    <lineage>
        <taxon>Eukaryota</taxon>
        <taxon>Metazoa</taxon>
        <taxon>Chordata</taxon>
        <taxon>Craniata</taxon>
        <taxon>Vertebrata</taxon>
        <taxon>Euteleostomi</taxon>
        <taxon>Actinopterygii</taxon>
        <taxon>Neopterygii</taxon>
        <taxon>Teleostei</taxon>
        <taxon>Clupei</taxon>
        <taxon>Clupeiformes</taxon>
        <taxon>Clupeoidei</taxon>
        <taxon>Clupeidae</taxon>
        <taxon>Clupea</taxon>
    </lineage>
</organism>
<feature type="region of interest" description="Disordered" evidence="2">
    <location>
        <begin position="228"/>
        <end position="269"/>
    </location>
</feature>
<evidence type="ECO:0000313" key="3">
    <source>
        <dbReference type="Proteomes" id="UP000515152"/>
    </source>
</evidence>
<protein>
    <submittedName>
        <fullName evidence="4">Uncharacterized protein DDB_G0284459-like</fullName>
    </submittedName>
</protein>
<name>A0A6P8F384_CLUHA</name>
<dbReference type="Proteomes" id="UP000515152">
    <property type="component" value="Chromosome 24"/>
</dbReference>
<dbReference type="GeneID" id="105911237"/>
<reference evidence="4" key="1">
    <citation type="submission" date="2025-08" db="UniProtKB">
        <authorList>
            <consortium name="RefSeq"/>
        </authorList>
    </citation>
    <scope>IDENTIFICATION</scope>
</reference>
<feature type="compositionally biased region" description="Basic and acidic residues" evidence="2">
    <location>
        <begin position="308"/>
        <end position="332"/>
    </location>
</feature>
<accession>A0A6P8F384</accession>
<feature type="compositionally biased region" description="Basic and acidic residues" evidence="2">
    <location>
        <begin position="385"/>
        <end position="433"/>
    </location>
</feature>
<evidence type="ECO:0000256" key="2">
    <source>
        <dbReference type="SAM" id="MobiDB-lite"/>
    </source>
</evidence>
<dbReference type="AlphaFoldDB" id="A0A6P8F384"/>
<evidence type="ECO:0000313" key="4">
    <source>
        <dbReference type="RefSeq" id="XP_031417597.1"/>
    </source>
</evidence>
<feature type="coiled-coil region" evidence="1">
    <location>
        <begin position="69"/>
        <end position="96"/>
    </location>
</feature>
<feature type="compositionally biased region" description="Basic residues" evidence="2">
    <location>
        <begin position="373"/>
        <end position="384"/>
    </location>
</feature>
<dbReference type="RefSeq" id="XP_031417597.1">
    <property type="nucleotide sequence ID" value="XM_031561737.2"/>
</dbReference>
<keyword evidence="1" id="KW-0175">Coiled coil</keyword>
<gene>
    <name evidence="4" type="primary">LOC105911237</name>
</gene>
<feature type="region of interest" description="Disordered" evidence="2">
    <location>
        <begin position="295"/>
        <end position="439"/>
    </location>
</feature>
<feature type="compositionally biased region" description="Polar residues" evidence="2">
    <location>
        <begin position="239"/>
        <end position="262"/>
    </location>
</feature>
<keyword evidence="3" id="KW-1185">Reference proteome</keyword>
<evidence type="ECO:0000256" key="1">
    <source>
        <dbReference type="SAM" id="Coils"/>
    </source>
</evidence>
<proteinExistence type="predicted"/>
<feature type="compositionally biased region" description="Basic and acidic residues" evidence="2">
    <location>
        <begin position="340"/>
        <end position="372"/>
    </location>
</feature>
<dbReference type="OrthoDB" id="9909793at2759"/>
<sequence length="528" mass="61911">MEQRKVSPLQAFLSLFGKSTVTLPCPMESVKYGWTPEREHLCEDKKPVPHQQSSCSSPAVMAWDTSYYNDEEDEELARKRRELQLIEEQIALKKASIALKKNNLQRTPQYCENDDEKEEEDEEWDNEIEVETEHEQSPLFTNNNFPQRSPHQEVVSLTERQISILNELTQPFVSFEPSNPEPPSFMKSFLEKRNAEIFQRDLEQKHEAQSDLKATFTPEHRVEALRPHRHSGHALPSPASKQSPAEQANPFSLKCSQETLNSGPPLKGFDRFLSVLNQGVDVQRLSEIVNEAQAEVVNNKPAAPIRGETCRSVDLDDKNSRDKYRESRDKEKGSKRKRKDSRDGNNPSRDKDRQSREEKDMASRGRRSDSRDRHRHSDGRKSRRDSRERDRGRDSREGDRGWNSREGDRGWNSREGDRGFPEPKEKMLKRQEEQEQAPTMHHTGFHHLSILRTWDLHRYYHHHHNPHVIYLHPHNPHVNCLHLPTACRPRVQHSYLHLICLYDHHHHNPHLIFLHRFSQLFHPRHPNG</sequence>
<dbReference type="KEGG" id="char:105911237"/>